<dbReference type="InterPro" id="IPR050502">
    <property type="entry name" value="Euk_RNA-bind_prot"/>
</dbReference>
<comment type="caution">
    <text evidence="5">The sequence shown here is derived from an EMBL/GenBank/DDBJ whole genome shotgun (WGS) entry which is preliminary data.</text>
</comment>
<keyword evidence="6" id="KW-1185">Reference proteome</keyword>
<feature type="compositionally biased region" description="Basic and acidic residues" evidence="3">
    <location>
        <begin position="8"/>
        <end position="20"/>
    </location>
</feature>
<dbReference type="AlphaFoldDB" id="A0ABD3NKT9"/>
<sequence length="174" mass="19094">MIGDGESQQEKSEVKNDHIESGSSLTCNTTTLFVGSLHPRIGDLHLQKLFSPYGSINRIHIVTHKPGVPPSQGNPMSKTKASTKHSFGSQHSKGYAFVEYSTIESARMAMSRLDGRSLLGKNLVVRPATRQKMDRSDGKEEATAEEAKKEVKSLQSKIDSVRKALEKKGISENV</sequence>
<dbReference type="GO" id="GO:0003723">
    <property type="term" value="F:RNA binding"/>
    <property type="evidence" value="ECO:0007669"/>
    <property type="project" value="UniProtKB-UniRule"/>
</dbReference>
<evidence type="ECO:0000259" key="4">
    <source>
        <dbReference type="PROSITE" id="PS50102"/>
    </source>
</evidence>
<dbReference type="Gene3D" id="3.30.70.330">
    <property type="match status" value="1"/>
</dbReference>
<evidence type="ECO:0000313" key="5">
    <source>
        <dbReference type="EMBL" id="KAL3776536.1"/>
    </source>
</evidence>
<dbReference type="Proteomes" id="UP001530400">
    <property type="component" value="Unassembled WGS sequence"/>
</dbReference>
<protein>
    <recommendedName>
        <fullName evidence="4">RRM domain-containing protein</fullName>
    </recommendedName>
</protein>
<feature type="compositionally biased region" description="Polar residues" evidence="3">
    <location>
        <begin position="71"/>
        <end position="88"/>
    </location>
</feature>
<proteinExistence type="predicted"/>
<dbReference type="PROSITE" id="PS50102">
    <property type="entry name" value="RRM"/>
    <property type="match status" value="1"/>
</dbReference>
<feature type="compositionally biased region" description="Basic and acidic residues" evidence="3">
    <location>
        <begin position="131"/>
        <end position="152"/>
    </location>
</feature>
<keyword evidence="1 2" id="KW-0694">RNA-binding</keyword>
<dbReference type="PANTHER" id="PTHR48025">
    <property type="entry name" value="OS02G0815200 PROTEIN"/>
    <property type="match status" value="1"/>
</dbReference>
<evidence type="ECO:0000256" key="2">
    <source>
        <dbReference type="PROSITE-ProRule" id="PRU00176"/>
    </source>
</evidence>
<feature type="domain" description="RRM" evidence="4">
    <location>
        <begin position="30"/>
        <end position="130"/>
    </location>
</feature>
<dbReference type="InterPro" id="IPR012677">
    <property type="entry name" value="Nucleotide-bd_a/b_plait_sf"/>
</dbReference>
<dbReference type="InterPro" id="IPR035979">
    <property type="entry name" value="RBD_domain_sf"/>
</dbReference>
<dbReference type="SUPFAM" id="SSF54928">
    <property type="entry name" value="RNA-binding domain, RBD"/>
    <property type="match status" value="1"/>
</dbReference>
<feature type="region of interest" description="Disordered" evidence="3">
    <location>
        <begin position="1"/>
        <end position="22"/>
    </location>
</feature>
<dbReference type="SMART" id="SM00360">
    <property type="entry name" value="RRM"/>
    <property type="match status" value="1"/>
</dbReference>
<name>A0ABD3NKT9_9STRA</name>
<accession>A0ABD3NKT9</accession>
<feature type="region of interest" description="Disordered" evidence="3">
    <location>
        <begin position="65"/>
        <end position="88"/>
    </location>
</feature>
<evidence type="ECO:0000256" key="1">
    <source>
        <dbReference type="ARBA" id="ARBA00022884"/>
    </source>
</evidence>
<dbReference type="PANTHER" id="PTHR48025:SF1">
    <property type="entry name" value="RRM DOMAIN-CONTAINING PROTEIN"/>
    <property type="match status" value="1"/>
</dbReference>
<gene>
    <name evidence="5" type="ORF">ACHAWO_003393</name>
</gene>
<dbReference type="EMBL" id="JALLPJ020001095">
    <property type="protein sequence ID" value="KAL3776536.1"/>
    <property type="molecule type" value="Genomic_DNA"/>
</dbReference>
<evidence type="ECO:0000256" key="3">
    <source>
        <dbReference type="SAM" id="MobiDB-lite"/>
    </source>
</evidence>
<reference evidence="5 6" key="1">
    <citation type="submission" date="2024-10" db="EMBL/GenBank/DDBJ databases">
        <title>Updated reference genomes for cyclostephanoid diatoms.</title>
        <authorList>
            <person name="Roberts W.R."/>
            <person name="Alverson A.J."/>
        </authorList>
    </citation>
    <scope>NUCLEOTIDE SEQUENCE [LARGE SCALE GENOMIC DNA]</scope>
    <source>
        <strain evidence="5 6">AJA010-31</strain>
    </source>
</reference>
<dbReference type="InterPro" id="IPR000504">
    <property type="entry name" value="RRM_dom"/>
</dbReference>
<organism evidence="5 6">
    <name type="scientific">Cyclotella atomus</name>
    <dbReference type="NCBI Taxonomy" id="382360"/>
    <lineage>
        <taxon>Eukaryota</taxon>
        <taxon>Sar</taxon>
        <taxon>Stramenopiles</taxon>
        <taxon>Ochrophyta</taxon>
        <taxon>Bacillariophyta</taxon>
        <taxon>Coscinodiscophyceae</taxon>
        <taxon>Thalassiosirophycidae</taxon>
        <taxon>Stephanodiscales</taxon>
        <taxon>Stephanodiscaceae</taxon>
        <taxon>Cyclotella</taxon>
    </lineage>
</organism>
<evidence type="ECO:0000313" key="6">
    <source>
        <dbReference type="Proteomes" id="UP001530400"/>
    </source>
</evidence>
<dbReference type="Pfam" id="PF00076">
    <property type="entry name" value="RRM_1"/>
    <property type="match status" value="1"/>
</dbReference>
<feature type="region of interest" description="Disordered" evidence="3">
    <location>
        <begin position="129"/>
        <end position="157"/>
    </location>
</feature>